<protein>
    <submittedName>
        <fullName evidence="3">Mg2+ transporter protein, cora-like/zinc transport protein zntb</fullName>
    </submittedName>
</protein>
<dbReference type="Gene3D" id="3.40.50.1700">
    <property type="entry name" value="Glycoside hydrolase family 3 C-terminal domain"/>
    <property type="match status" value="1"/>
</dbReference>
<feature type="chain" id="PRO_5017467620" evidence="2">
    <location>
        <begin position="22"/>
        <end position="150"/>
    </location>
</feature>
<evidence type="ECO:0000256" key="1">
    <source>
        <dbReference type="ARBA" id="ARBA00022801"/>
    </source>
</evidence>
<dbReference type="EMBL" id="PXXK01000385">
    <property type="protein sequence ID" value="RFN44940.1"/>
    <property type="molecule type" value="Genomic_DNA"/>
</dbReference>
<evidence type="ECO:0000313" key="3">
    <source>
        <dbReference type="EMBL" id="RFN44940.1"/>
    </source>
</evidence>
<keyword evidence="1" id="KW-0378">Hydrolase</keyword>
<organism evidence="3 4">
    <name type="scientific">Fusarium flagelliforme</name>
    <dbReference type="NCBI Taxonomy" id="2675880"/>
    <lineage>
        <taxon>Eukaryota</taxon>
        <taxon>Fungi</taxon>
        <taxon>Dikarya</taxon>
        <taxon>Ascomycota</taxon>
        <taxon>Pezizomycotina</taxon>
        <taxon>Sordariomycetes</taxon>
        <taxon>Hypocreomycetidae</taxon>
        <taxon>Hypocreales</taxon>
        <taxon>Nectriaceae</taxon>
        <taxon>Fusarium</taxon>
        <taxon>Fusarium incarnatum-equiseti species complex</taxon>
    </lineage>
</organism>
<dbReference type="GO" id="GO:0005975">
    <property type="term" value="P:carbohydrate metabolic process"/>
    <property type="evidence" value="ECO:0007669"/>
    <property type="project" value="InterPro"/>
</dbReference>
<accession>A0A395MAU8</accession>
<name>A0A395MAU8_9HYPO</name>
<gene>
    <name evidence="3" type="ORF">FIE12Z_10835</name>
</gene>
<proteinExistence type="predicted"/>
<reference evidence="3 4" key="1">
    <citation type="journal article" date="2018" name="PLoS Pathog.">
        <title>Evolution of structural diversity of trichothecenes, a family of toxins produced by plant pathogenic and entomopathogenic fungi.</title>
        <authorList>
            <person name="Proctor R.H."/>
            <person name="McCormick S.P."/>
            <person name="Kim H.S."/>
            <person name="Cardoza R.E."/>
            <person name="Stanley A.M."/>
            <person name="Lindo L."/>
            <person name="Kelly A."/>
            <person name="Brown D.W."/>
            <person name="Lee T."/>
            <person name="Vaughan M.M."/>
            <person name="Alexander N.J."/>
            <person name="Busman M."/>
            <person name="Gutierrez S."/>
        </authorList>
    </citation>
    <scope>NUCLEOTIDE SEQUENCE [LARGE SCALE GENOMIC DNA]</scope>
    <source>
        <strain evidence="3 4">NRRL 13405</strain>
    </source>
</reference>
<dbReference type="Proteomes" id="UP000265631">
    <property type="component" value="Unassembled WGS sequence"/>
</dbReference>
<dbReference type="InterPro" id="IPR036881">
    <property type="entry name" value="Glyco_hydro_3_C_sf"/>
</dbReference>
<feature type="signal peptide" evidence="2">
    <location>
        <begin position="1"/>
        <end position="21"/>
    </location>
</feature>
<keyword evidence="4" id="KW-1185">Reference proteome</keyword>
<comment type="caution">
    <text evidence="3">The sequence shown here is derived from an EMBL/GenBank/DDBJ whole genome shotgun (WGS) entry which is preliminary data.</text>
</comment>
<evidence type="ECO:0000256" key="2">
    <source>
        <dbReference type="SAM" id="SignalP"/>
    </source>
</evidence>
<sequence>MKFSLATITAIIAASAPVAMADDWKCNGSGWEGGLRRLSFKFKGYCEHESGRCFLRAIRGKGLVAQNWQAWKVEDGWWQVDVSTTAGLAWQVNNAIQDVTEQQVYAADAAEPLDVAVVLVGTINKMELEGYNRNTADLTSGRYDLIAAVA</sequence>
<dbReference type="STRING" id="2594813.A0A395MAU8"/>
<evidence type="ECO:0000313" key="4">
    <source>
        <dbReference type="Proteomes" id="UP000265631"/>
    </source>
</evidence>
<dbReference type="AlphaFoldDB" id="A0A395MAU8"/>
<dbReference type="GO" id="GO:0004553">
    <property type="term" value="F:hydrolase activity, hydrolyzing O-glycosyl compounds"/>
    <property type="evidence" value="ECO:0007669"/>
    <property type="project" value="InterPro"/>
</dbReference>
<keyword evidence="2" id="KW-0732">Signal</keyword>